<comment type="function">
    <text evidence="6">Putative transcription activator involved in regulating light control of development.</text>
</comment>
<keyword evidence="10" id="KW-1185">Reference proteome</keyword>
<dbReference type="InterPro" id="IPR031052">
    <property type="entry name" value="FHY3/FAR1"/>
</dbReference>
<evidence type="ECO:0000256" key="5">
    <source>
        <dbReference type="PROSITE-ProRule" id="PRU00325"/>
    </source>
</evidence>
<dbReference type="Pfam" id="PF10551">
    <property type="entry name" value="MULE"/>
    <property type="match status" value="1"/>
</dbReference>
<name>A0A9Q0JVA3_9MAGN</name>
<evidence type="ECO:0000256" key="2">
    <source>
        <dbReference type="ARBA" id="ARBA00022723"/>
    </source>
</evidence>
<accession>A0A9Q0JVA3</accession>
<dbReference type="AlphaFoldDB" id="A0A9Q0JVA3"/>
<feature type="domain" description="SWIM-type" evidence="8">
    <location>
        <begin position="593"/>
        <end position="629"/>
    </location>
</feature>
<evidence type="ECO:0000256" key="3">
    <source>
        <dbReference type="ARBA" id="ARBA00022771"/>
    </source>
</evidence>
<feature type="compositionally biased region" description="Basic residues" evidence="7">
    <location>
        <begin position="755"/>
        <end position="765"/>
    </location>
</feature>
<dbReference type="EMBL" id="JAMYWD010000012">
    <property type="protein sequence ID" value="KAJ4953101.1"/>
    <property type="molecule type" value="Genomic_DNA"/>
</dbReference>
<protein>
    <recommendedName>
        <fullName evidence="6">Protein FAR1-RELATED SEQUENCE</fullName>
    </recommendedName>
</protein>
<dbReference type="InterPro" id="IPR007527">
    <property type="entry name" value="Znf_SWIM"/>
</dbReference>
<dbReference type="GO" id="GO:0008270">
    <property type="term" value="F:zinc ion binding"/>
    <property type="evidence" value="ECO:0007669"/>
    <property type="project" value="UniProtKB-UniRule"/>
</dbReference>
<dbReference type="SMART" id="SM00575">
    <property type="entry name" value="ZnF_PMZ"/>
    <property type="match status" value="1"/>
</dbReference>
<evidence type="ECO:0000256" key="6">
    <source>
        <dbReference type="RuleBase" id="RU367018"/>
    </source>
</evidence>
<keyword evidence="2 6" id="KW-0479">Metal-binding</keyword>
<dbReference type="Proteomes" id="UP001141806">
    <property type="component" value="Unassembled WGS sequence"/>
</dbReference>
<dbReference type="Pfam" id="PF03101">
    <property type="entry name" value="FAR1"/>
    <property type="match status" value="1"/>
</dbReference>
<evidence type="ECO:0000259" key="8">
    <source>
        <dbReference type="PROSITE" id="PS50966"/>
    </source>
</evidence>
<keyword evidence="3 5" id="KW-0863">Zinc-finger</keyword>
<evidence type="ECO:0000256" key="1">
    <source>
        <dbReference type="ARBA" id="ARBA00005889"/>
    </source>
</evidence>
<gene>
    <name evidence="9" type="ORF">NE237_029933</name>
</gene>
<dbReference type="PANTHER" id="PTHR31669">
    <property type="entry name" value="PROTEIN FAR1-RELATED SEQUENCE 10-RELATED"/>
    <property type="match status" value="1"/>
</dbReference>
<comment type="similarity">
    <text evidence="1 6">Belongs to the FHY3/FAR1 family.</text>
</comment>
<evidence type="ECO:0000256" key="7">
    <source>
        <dbReference type="SAM" id="MobiDB-lite"/>
    </source>
</evidence>
<dbReference type="Pfam" id="PF04434">
    <property type="entry name" value="SWIM"/>
    <property type="match status" value="1"/>
</dbReference>
<dbReference type="PROSITE" id="PS50966">
    <property type="entry name" value="ZF_SWIM"/>
    <property type="match status" value="1"/>
</dbReference>
<comment type="caution">
    <text evidence="9">The sequence shown here is derived from an EMBL/GenBank/DDBJ whole genome shotgun (WGS) entry which is preliminary data.</text>
</comment>
<dbReference type="GO" id="GO:0006355">
    <property type="term" value="P:regulation of DNA-templated transcription"/>
    <property type="evidence" value="ECO:0007669"/>
    <property type="project" value="UniProtKB-UniRule"/>
</dbReference>
<organism evidence="9 10">
    <name type="scientific">Protea cynaroides</name>
    <dbReference type="NCBI Taxonomy" id="273540"/>
    <lineage>
        <taxon>Eukaryota</taxon>
        <taxon>Viridiplantae</taxon>
        <taxon>Streptophyta</taxon>
        <taxon>Embryophyta</taxon>
        <taxon>Tracheophyta</taxon>
        <taxon>Spermatophyta</taxon>
        <taxon>Magnoliopsida</taxon>
        <taxon>Proteales</taxon>
        <taxon>Proteaceae</taxon>
        <taxon>Protea</taxon>
    </lineage>
</organism>
<feature type="region of interest" description="Disordered" evidence="7">
    <location>
        <begin position="728"/>
        <end position="777"/>
    </location>
</feature>
<evidence type="ECO:0000313" key="10">
    <source>
        <dbReference type="Proteomes" id="UP001141806"/>
    </source>
</evidence>
<dbReference type="InterPro" id="IPR006564">
    <property type="entry name" value="Znf_PMZ"/>
</dbReference>
<dbReference type="InterPro" id="IPR004330">
    <property type="entry name" value="FAR1_DNA_bnd_dom"/>
</dbReference>
<sequence>MPLRMVSVNLVPLPPYGNLLVPLCCPIDLIMECGSQDVGSDEEEHNCLDGSEGNHDYVLGDVESKNDDAVSKARDEDVMKSNESNDLCPSIGMEFESQDDAYAFYNRYAVEMGFSARKSSTRKSQRTGEIIGRCFCCSLQGYRNASSIKPEDRKKIRQETRTGCKAMMSIRRKKGGRWVVSQVVMEHNHALTSPNKRHKLRSHRKIIEWEVLENMRSEGVGTNLLMNFMALESGGNCNASFTIKDVRNSLSTRRQKELCKGHVAMVLDYLERQQMDNPSFFYSIQVDSDGQVTNIFWADARSRLDYYYFGDVVCFDPTYGIDRYGIPFVPIVGINQHCQTVVFGVVLLFDETEESFAWVLATLMKAMGGQQPKIILTDQESAIGGAIAHVLPGTHHRFCLWNIMHNATKMLPHTFNARTGFARDFSNCLYRGETVEEFQSNWEVLLQRYDLKSNQWVMKLYGNQERWAPIYMRGVFCAPMYTTQCIEGINTYFDGYLKRHMPLFEFLKQYDRAVLARREAENDEDLENNQKKSVLRVGMSIEEEAAKIYTRTILQKFQDELVQALNYRHEKIEENGTKFTYCVWKREFEQARHTVVFDSSSNNAQCSCQLFEFAGYLCRHILKIFVVVDVQNLPSQCILKRWTREAKSGPLVANHVEEIQANCQDSMSVRYRILYRQANNIAAKASMTNEVYKVAINSLHATLKEVEGALKNLSISSTELIKEVESTHIDNGNHGNLGNCPGGQNPLLKPPTTKQKGRPRRKKSSGKQPDDKTTPKVNMQVTEHSVREIGLVGEESAIRHRNTQVGHVETTVIINGDHPEISMQATDVMNGHQTRNLVSPYILPGGGSHTYSPCASNLDYDPSSQGSYMAAVQQSPVVMVGHQLHRLSQESSVAGQQRQPLLIPHHDDIACNGFYAQQHSAAPFIGHHQFGQGTVPAFVLNPHQLHGISSIDLNDPSQKGDGRPM</sequence>
<dbReference type="PANTHER" id="PTHR31669:SF179">
    <property type="entry name" value="PROTEIN FAR1-RELATED SEQUENCE 5"/>
    <property type="match status" value="1"/>
</dbReference>
<dbReference type="OrthoDB" id="1873673at2759"/>
<comment type="subcellular location">
    <subcellularLocation>
        <location evidence="6">Nucleus</location>
    </subcellularLocation>
</comment>
<keyword evidence="4 6" id="KW-0862">Zinc</keyword>
<proteinExistence type="inferred from homology"/>
<dbReference type="InterPro" id="IPR018289">
    <property type="entry name" value="MULE_transposase_dom"/>
</dbReference>
<dbReference type="GO" id="GO:0005634">
    <property type="term" value="C:nucleus"/>
    <property type="evidence" value="ECO:0007669"/>
    <property type="project" value="UniProtKB-SubCell"/>
</dbReference>
<reference evidence="9" key="1">
    <citation type="journal article" date="2023" name="Plant J.">
        <title>The genome of the king protea, Protea cynaroides.</title>
        <authorList>
            <person name="Chang J."/>
            <person name="Duong T.A."/>
            <person name="Schoeman C."/>
            <person name="Ma X."/>
            <person name="Roodt D."/>
            <person name="Barker N."/>
            <person name="Li Z."/>
            <person name="Van de Peer Y."/>
            <person name="Mizrachi E."/>
        </authorList>
    </citation>
    <scope>NUCLEOTIDE SEQUENCE</scope>
    <source>
        <tissue evidence="9">Young leaves</tissue>
    </source>
</reference>
<keyword evidence="6" id="KW-0539">Nucleus</keyword>
<evidence type="ECO:0000256" key="4">
    <source>
        <dbReference type="ARBA" id="ARBA00022833"/>
    </source>
</evidence>
<evidence type="ECO:0000313" key="9">
    <source>
        <dbReference type="EMBL" id="KAJ4953101.1"/>
    </source>
</evidence>